<evidence type="ECO:0000313" key="2">
    <source>
        <dbReference type="EMBL" id="KAF2556900.1"/>
    </source>
</evidence>
<comment type="caution">
    <text evidence="2">The sequence shown here is derived from an EMBL/GenBank/DDBJ whole genome shotgun (WGS) entry which is preliminary data.</text>
</comment>
<feature type="compositionally biased region" description="Acidic residues" evidence="1">
    <location>
        <begin position="171"/>
        <end position="200"/>
    </location>
</feature>
<dbReference type="Proteomes" id="UP000712281">
    <property type="component" value="Unassembled WGS sequence"/>
</dbReference>
<name>A0A8S9HIG7_BRACR</name>
<proteinExistence type="predicted"/>
<organism evidence="2 3">
    <name type="scientific">Brassica cretica</name>
    <name type="common">Mustard</name>
    <dbReference type="NCBI Taxonomy" id="69181"/>
    <lineage>
        <taxon>Eukaryota</taxon>
        <taxon>Viridiplantae</taxon>
        <taxon>Streptophyta</taxon>
        <taxon>Embryophyta</taxon>
        <taxon>Tracheophyta</taxon>
        <taxon>Spermatophyta</taxon>
        <taxon>Magnoliopsida</taxon>
        <taxon>eudicotyledons</taxon>
        <taxon>Gunneridae</taxon>
        <taxon>Pentapetalae</taxon>
        <taxon>rosids</taxon>
        <taxon>malvids</taxon>
        <taxon>Brassicales</taxon>
        <taxon>Brassicaceae</taxon>
        <taxon>Brassiceae</taxon>
        <taxon>Brassica</taxon>
    </lineage>
</organism>
<reference evidence="2" key="1">
    <citation type="submission" date="2019-12" db="EMBL/GenBank/DDBJ databases">
        <title>Genome sequencing and annotation of Brassica cretica.</title>
        <authorList>
            <person name="Studholme D.J."/>
            <person name="Sarris P.F."/>
        </authorList>
    </citation>
    <scope>NUCLEOTIDE SEQUENCE</scope>
    <source>
        <strain evidence="2">PFS-001/15</strain>
        <tissue evidence="2">Leaf</tissue>
    </source>
</reference>
<evidence type="ECO:0000313" key="3">
    <source>
        <dbReference type="Proteomes" id="UP000712281"/>
    </source>
</evidence>
<feature type="region of interest" description="Disordered" evidence="1">
    <location>
        <begin position="101"/>
        <end position="269"/>
    </location>
</feature>
<protein>
    <submittedName>
        <fullName evidence="2">Uncharacterized protein</fullName>
    </submittedName>
</protein>
<accession>A0A8S9HIG7</accession>
<dbReference type="EMBL" id="QGKW02001940">
    <property type="protein sequence ID" value="KAF2556900.1"/>
    <property type="molecule type" value="Genomic_DNA"/>
</dbReference>
<evidence type="ECO:0000256" key="1">
    <source>
        <dbReference type="SAM" id="MobiDB-lite"/>
    </source>
</evidence>
<gene>
    <name evidence="2" type="ORF">F2Q68_00016185</name>
</gene>
<sequence>MRQSLFGHPTSPVYPEDFLKSVQAVALLRIYRWSEITVEKIRELKDRIARREWKSDLPTVLPIRTKRLDIFPKDIQKKVSEAKRMGTLPDLSAMLASQLGLASEEGPSTTVPRTGEVPPSGVRNAGKGKKRKRGGLGVERSAEEASDVPPSGEPQKRKKKKKKRTEKPADEQSENPEEPTENEEGDFQEEELQPEEEASEAEISGERDDAVEVGEREGSEVPLNAARPDGSEEDSGESPLLIRRRNDEVGDEARSPILASSREGTPVPIGEGVAQIGTSSRGSVILRRVPGVNFPDKYSRVKPRDLTLEPTDRAVALPNPGQAFLFLGPCGMVKSILYRMIFAVDDDMIVGAVTRPKAWPSFKAMRADILFGLRKIEWWRIFKEVKSRNKGAFLIAQSVTRDLRLQSYVAAGYPFWLHGIFERVSLKVKNVWPLFDLCCVTIRPVGTTRPMGSRFTALQRPHPLTAFPQDKLSPIDLHPGGVLLKGEDMGSCLTNNLIMESERTHNGGVGVSALQRCEPRFLVRGWVVTCCFVKLYDE</sequence>
<dbReference type="AlphaFoldDB" id="A0A8S9HIG7"/>
<feature type="compositionally biased region" description="Basic and acidic residues" evidence="1">
    <location>
        <begin position="244"/>
        <end position="254"/>
    </location>
</feature>
<feature type="compositionally biased region" description="Basic and acidic residues" evidence="1">
    <location>
        <begin position="204"/>
        <end position="219"/>
    </location>
</feature>
<feature type="compositionally biased region" description="Basic residues" evidence="1">
    <location>
        <begin position="156"/>
        <end position="165"/>
    </location>
</feature>